<comment type="caution">
    <text evidence="5">The sequence shown here is derived from an EMBL/GenBank/DDBJ whole genome shotgun (WGS) entry which is preliminary data.</text>
</comment>
<dbReference type="InterPro" id="IPR037099">
    <property type="entry name" value="Fum_R/Succ_DH_flav-like_C_sf"/>
</dbReference>
<dbReference type="STRING" id="1794912.AXX12_02145"/>
<evidence type="ECO:0000256" key="1">
    <source>
        <dbReference type="ARBA" id="ARBA00022630"/>
    </source>
</evidence>
<dbReference type="PIRSF" id="PIRSF000171">
    <property type="entry name" value="SDHA_APRA_LASPO"/>
    <property type="match status" value="1"/>
</dbReference>
<name>A0A154BSM3_ANASB</name>
<proteinExistence type="predicted"/>
<dbReference type="OrthoDB" id="9806724at2"/>
<evidence type="ECO:0000313" key="6">
    <source>
        <dbReference type="Proteomes" id="UP000076268"/>
    </source>
</evidence>
<dbReference type="Pfam" id="PF00890">
    <property type="entry name" value="FAD_binding_2"/>
    <property type="match status" value="1"/>
</dbReference>
<dbReference type="EMBL" id="LSGP01000013">
    <property type="protein sequence ID" value="KYZ76966.1"/>
    <property type="molecule type" value="Genomic_DNA"/>
</dbReference>
<dbReference type="SUPFAM" id="SSF51905">
    <property type="entry name" value="FAD/NAD(P)-binding domain"/>
    <property type="match status" value="1"/>
</dbReference>
<feature type="domain" description="Fumarate reductase/succinate dehydrogenase flavoprotein-like C-terminal" evidence="4">
    <location>
        <begin position="493"/>
        <end position="601"/>
    </location>
</feature>
<keyword evidence="2" id="KW-0560">Oxidoreductase</keyword>
<evidence type="ECO:0000259" key="4">
    <source>
        <dbReference type="Pfam" id="PF02910"/>
    </source>
</evidence>
<dbReference type="Pfam" id="PF02910">
    <property type="entry name" value="Succ_DH_flav_C"/>
    <property type="match status" value="1"/>
</dbReference>
<dbReference type="InterPro" id="IPR003953">
    <property type="entry name" value="FAD-dep_OxRdtase_2_FAD-bd"/>
</dbReference>
<dbReference type="SUPFAM" id="SSF46977">
    <property type="entry name" value="Succinate dehydrogenase/fumarate reductase flavoprotein C-terminal domain"/>
    <property type="match status" value="1"/>
</dbReference>
<dbReference type="GO" id="GO:0050660">
    <property type="term" value="F:flavin adenine dinucleotide binding"/>
    <property type="evidence" value="ECO:0007669"/>
    <property type="project" value="TreeGrafter"/>
</dbReference>
<protein>
    <recommendedName>
        <fullName evidence="7">Succinate dehydrogenase</fullName>
    </recommendedName>
</protein>
<keyword evidence="1" id="KW-0285">Flavoprotein</keyword>
<reference evidence="5 6" key="1">
    <citation type="submission" date="2016-02" db="EMBL/GenBank/DDBJ databases">
        <title>Anaerosporomusa subterraneum gen. nov., sp. nov., a spore-forming obligate anaerobe isolated from saprolite.</title>
        <authorList>
            <person name="Choi J.K."/>
            <person name="Shah M."/>
            <person name="Yee N."/>
        </authorList>
    </citation>
    <scope>NUCLEOTIDE SEQUENCE [LARGE SCALE GENOMIC DNA]</scope>
    <source>
        <strain evidence="5 6">RU4</strain>
    </source>
</reference>
<dbReference type="PANTHER" id="PTHR11632">
    <property type="entry name" value="SUCCINATE DEHYDROGENASE 2 FLAVOPROTEIN SUBUNIT"/>
    <property type="match status" value="1"/>
</dbReference>
<dbReference type="PRINTS" id="PR00368">
    <property type="entry name" value="FADPNR"/>
</dbReference>
<keyword evidence="6" id="KW-1185">Reference proteome</keyword>
<evidence type="ECO:0008006" key="7">
    <source>
        <dbReference type="Google" id="ProtNLM"/>
    </source>
</evidence>
<dbReference type="GO" id="GO:0009061">
    <property type="term" value="P:anaerobic respiration"/>
    <property type="evidence" value="ECO:0007669"/>
    <property type="project" value="TreeGrafter"/>
</dbReference>
<evidence type="ECO:0000313" key="5">
    <source>
        <dbReference type="EMBL" id="KYZ76966.1"/>
    </source>
</evidence>
<dbReference type="GO" id="GO:0009055">
    <property type="term" value="F:electron transfer activity"/>
    <property type="evidence" value="ECO:0007669"/>
    <property type="project" value="TreeGrafter"/>
</dbReference>
<dbReference type="Gene3D" id="3.50.50.60">
    <property type="entry name" value="FAD/NAD(P)-binding domain"/>
    <property type="match status" value="1"/>
</dbReference>
<dbReference type="Gene3D" id="1.20.58.100">
    <property type="entry name" value="Fumarate reductase/succinate dehydrogenase flavoprotein-like, C-terminal domain"/>
    <property type="match status" value="1"/>
</dbReference>
<sequence length="608" mass="66308">MDNRTCDILIVGSGGASLRAAIAAYEYNPKLRIIVATKGVFGKSGVTALSCSDRMAFHATLENTEPGGSDAWKYHADDIYRIGGKVSDYNLAAIMAKEAKDAFHYLDSLNVPFVKKNGIVDQFVTDGSDYARACYTGPKTAVHIQEGLLRRFSEITNIEVIPYCMVAKLVVRDNNIVGSIAIDTREKDPAKAAFTIATGAVILATGGGGMMYTHNVFPAPMTGDGCALAYEAGAELVNLEFIQIGIASTATKFNCSGSMMRAIPRLINEDGNEFLAKYFPEGTSLAEVYNILFKKGASWPVSYEHKTHIIDIALYKEVMAGRKVYLDYSKNPQGFRFGLLSEENQARYCREMSRDLGDEARKATPLQRLKEINPASIEWFKDRGIDLLQGDVIEVAACAQHFQGGVKIDTRGRTTVNGLWAAGESAGGQHGANRPGGNALLDCQVYGKIAGEDAAKQAKAIPVDDSVLAGEAATFIQNVEAATSGEIPARQARKELQSIVEESVGIVRTEAGLRQGIEELNAFSAKRFYIDGPGLYYFLENSSMITVAKLVLAAALLRDESRGPHLRFADYTDNTPIGRKDGEWEKYIVIKKVDGEMRLEKRMPQLPD</sequence>
<dbReference type="GO" id="GO:0033765">
    <property type="term" value="F:steroid dehydrogenase activity, acting on the CH-CH group of donors"/>
    <property type="evidence" value="ECO:0007669"/>
    <property type="project" value="UniProtKB-ARBA"/>
</dbReference>
<evidence type="ECO:0000259" key="3">
    <source>
        <dbReference type="Pfam" id="PF00890"/>
    </source>
</evidence>
<evidence type="ECO:0000256" key="2">
    <source>
        <dbReference type="ARBA" id="ARBA00023002"/>
    </source>
</evidence>
<gene>
    <name evidence="5" type="ORF">AXX12_02145</name>
</gene>
<accession>A0A154BSM3</accession>
<organism evidence="5 6">
    <name type="scientific">Anaerosporomusa subterranea</name>
    <dbReference type="NCBI Taxonomy" id="1794912"/>
    <lineage>
        <taxon>Bacteria</taxon>
        <taxon>Bacillati</taxon>
        <taxon>Bacillota</taxon>
        <taxon>Negativicutes</taxon>
        <taxon>Acetonemataceae</taxon>
        <taxon>Anaerosporomusa</taxon>
    </lineage>
</organism>
<dbReference type="InterPro" id="IPR015939">
    <property type="entry name" value="Fum_Rdtase/Succ_DH_flav-like_C"/>
</dbReference>
<dbReference type="Proteomes" id="UP000076268">
    <property type="component" value="Unassembled WGS sequence"/>
</dbReference>
<dbReference type="GO" id="GO:0005886">
    <property type="term" value="C:plasma membrane"/>
    <property type="evidence" value="ECO:0007669"/>
    <property type="project" value="TreeGrafter"/>
</dbReference>
<dbReference type="GO" id="GO:0000104">
    <property type="term" value="F:succinate dehydrogenase activity"/>
    <property type="evidence" value="ECO:0007669"/>
    <property type="project" value="TreeGrafter"/>
</dbReference>
<dbReference type="RefSeq" id="WP_066238430.1">
    <property type="nucleotide sequence ID" value="NZ_LSGP01000013.1"/>
</dbReference>
<dbReference type="AlphaFoldDB" id="A0A154BSM3"/>
<dbReference type="InterPro" id="IPR027477">
    <property type="entry name" value="Succ_DH/fumarate_Rdtase_cat_sf"/>
</dbReference>
<feature type="domain" description="FAD-dependent oxidoreductase 2 FAD-binding" evidence="3">
    <location>
        <begin position="7"/>
        <end position="440"/>
    </location>
</feature>
<dbReference type="InterPro" id="IPR030664">
    <property type="entry name" value="SdhA/FrdA/AprA"/>
</dbReference>
<dbReference type="PANTHER" id="PTHR11632:SF51">
    <property type="entry name" value="SUCCINATE DEHYDROGENASE [UBIQUINONE] FLAVOPROTEIN SUBUNIT, MITOCHONDRIAL"/>
    <property type="match status" value="1"/>
</dbReference>
<dbReference type="InterPro" id="IPR036188">
    <property type="entry name" value="FAD/NAD-bd_sf"/>
</dbReference>
<dbReference type="Gene3D" id="3.90.700.10">
    <property type="entry name" value="Succinate dehydrogenase/fumarate reductase flavoprotein, catalytic domain"/>
    <property type="match status" value="1"/>
</dbReference>